<dbReference type="EMBL" id="JAUSRA010000001">
    <property type="protein sequence ID" value="MDP9797463.1"/>
    <property type="molecule type" value="Genomic_DNA"/>
</dbReference>
<proteinExistence type="predicted"/>
<gene>
    <name evidence="1" type="ORF">J2S43_005975</name>
</gene>
<reference evidence="1 2" key="1">
    <citation type="submission" date="2023-07" db="EMBL/GenBank/DDBJ databases">
        <title>Sequencing the genomes of 1000 actinobacteria strains.</title>
        <authorList>
            <person name="Klenk H.-P."/>
        </authorList>
    </citation>
    <scope>NUCLEOTIDE SEQUENCE [LARGE SCALE GENOMIC DNA]</scope>
    <source>
        <strain evidence="1 2">DSM 44710</strain>
    </source>
</reference>
<evidence type="ECO:0000313" key="2">
    <source>
        <dbReference type="Proteomes" id="UP001240984"/>
    </source>
</evidence>
<sequence length="75" mass="8329">MNDDLDEPTGADLDAIDAEWPRIARDLDALDAEIRALGVVPDEFYWRRVRAAEVRATRAVVVALPTRTPSWPVAA</sequence>
<dbReference type="RefSeq" id="WP_306834832.1">
    <property type="nucleotide sequence ID" value="NZ_JAUSRA010000001.1"/>
</dbReference>
<accession>A0ABT9N1U2</accession>
<dbReference type="Proteomes" id="UP001240984">
    <property type="component" value="Unassembled WGS sequence"/>
</dbReference>
<dbReference type="Pfam" id="PF19801">
    <property type="entry name" value="DUF6284"/>
    <property type="match status" value="1"/>
</dbReference>
<evidence type="ECO:0000313" key="1">
    <source>
        <dbReference type="EMBL" id="MDP9797463.1"/>
    </source>
</evidence>
<comment type="caution">
    <text evidence="1">The sequence shown here is derived from an EMBL/GenBank/DDBJ whole genome shotgun (WGS) entry which is preliminary data.</text>
</comment>
<name>A0ABT9N1U2_9ACTN</name>
<keyword evidence="2" id="KW-1185">Reference proteome</keyword>
<organism evidence="1 2">
    <name type="scientific">Catenuloplanes nepalensis</name>
    <dbReference type="NCBI Taxonomy" id="587533"/>
    <lineage>
        <taxon>Bacteria</taxon>
        <taxon>Bacillati</taxon>
        <taxon>Actinomycetota</taxon>
        <taxon>Actinomycetes</taxon>
        <taxon>Micromonosporales</taxon>
        <taxon>Micromonosporaceae</taxon>
        <taxon>Catenuloplanes</taxon>
    </lineage>
</organism>
<dbReference type="InterPro" id="IPR046251">
    <property type="entry name" value="DUF6284"/>
</dbReference>
<protein>
    <submittedName>
        <fullName evidence="1">Uncharacterized protein</fullName>
    </submittedName>
</protein>